<name>A0ABT9UT97_9FIRM</name>
<comment type="caution">
    <text evidence="1">The sequence shown here is derived from an EMBL/GenBank/DDBJ whole genome shotgun (WGS) entry which is preliminary data.</text>
</comment>
<keyword evidence="2" id="KW-1185">Reference proteome</keyword>
<organism evidence="1 2">
    <name type="scientific">Eubacterium multiforme</name>
    <dbReference type="NCBI Taxonomy" id="83339"/>
    <lineage>
        <taxon>Bacteria</taxon>
        <taxon>Bacillati</taxon>
        <taxon>Bacillota</taxon>
        <taxon>Clostridia</taxon>
        <taxon>Eubacteriales</taxon>
        <taxon>Eubacteriaceae</taxon>
        <taxon>Eubacterium</taxon>
    </lineage>
</organism>
<protein>
    <submittedName>
        <fullName evidence="1">Peptidoglycan/xylan/chitin deacetylase (PgdA/CDA1 family)</fullName>
    </submittedName>
</protein>
<dbReference type="InterPro" id="IPR011330">
    <property type="entry name" value="Glyco_hydro/deAcase_b/a-brl"/>
</dbReference>
<accession>A0ABT9UT97</accession>
<dbReference type="InterPro" id="IPR018763">
    <property type="entry name" value="DUF2334"/>
</dbReference>
<evidence type="ECO:0000313" key="1">
    <source>
        <dbReference type="EMBL" id="MDQ0149539.1"/>
    </source>
</evidence>
<sequence length="268" mass="31924">MLFAIRDDDISYFTTIEELERAYDFVKEGTISLSVVPKTVSRHKDDIFPYGKGINDGYYTISDNDRLVDYLRQECKNGRYDILLHGYTHEYKKLDNKWVAEMKWKSKEILQKELMAGKKELENIFSFKIKVFVAPNNSIDDKAISVIEDLKMNYSGIILHGDRKKNFRYFFNYIKRWGTRLIKKIPYPGILDYGKHKELVAYTLDNFERLKYEYECCKKKKVPFVVYTHYWQINDDPIKKKLLKDIYSYVINDGAKLIPLTECFKEEI</sequence>
<dbReference type="EMBL" id="JAUSUF010000003">
    <property type="protein sequence ID" value="MDQ0149539.1"/>
    <property type="molecule type" value="Genomic_DNA"/>
</dbReference>
<evidence type="ECO:0000313" key="2">
    <source>
        <dbReference type="Proteomes" id="UP001228504"/>
    </source>
</evidence>
<gene>
    <name evidence="1" type="ORF">J2S18_001469</name>
</gene>
<dbReference type="Pfam" id="PF10096">
    <property type="entry name" value="DUF2334"/>
    <property type="match status" value="1"/>
</dbReference>
<reference evidence="1 2" key="1">
    <citation type="submission" date="2023-07" db="EMBL/GenBank/DDBJ databases">
        <title>Genomic Encyclopedia of Type Strains, Phase IV (KMG-IV): sequencing the most valuable type-strain genomes for metagenomic binning, comparative biology and taxonomic classification.</title>
        <authorList>
            <person name="Goeker M."/>
        </authorList>
    </citation>
    <scope>NUCLEOTIDE SEQUENCE [LARGE SCALE GENOMIC DNA]</scope>
    <source>
        <strain evidence="1 2">DSM 20694</strain>
    </source>
</reference>
<dbReference type="Proteomes" id="UP001228504">
    <property type="component" value="Unassembled WGS sequence"/>
</dbReference>
<dbReference type="Gene3D" id="3.20.20.370">
    <property type="entry name" value="Glycoside hydrolase/deacetylase"/>
    <property type="match status" value="1"/>
</dbReference>
<dbReference type="RefSeq" id="WP_307485117.1">
    <property type="nucleotide sequence ID" value="NZ_JAUSUF010000003.1"/>
</dbReference>
<proteinExistence type="predicted"/>
<dbReference type="SUPFAM" id="SSF88713">
    <property type="entry name" value="Glycoside hydrolase/deacetylase"/>
    <property type="match status" value="1"/>
</dbReference>